<dbReference type="EMBL" id="ASHM01141664">
    <property type="protein sequence ID" value="PNX61426.1"/>
    <property type="molecule type" value="Genomic_DNA"/>
</dbReference>
<reference evidence="2 3" key="2">
    <citation type="journal article" date="2017" name="Front. Plant Sci.">
        <title>Gene Classification and Mining of Molecular Markers Useful in Red Clover (Trifolium pratense) Breeding.</title>
        <authorList>
            <person name="Istvanek J."/>
            <person name="Dluhosova J."/>
            <person name="Dluhos P."/>
            <person name="Patkova L."/>
            <person name="Nedelnik J."/>
            <person name="Repkova J."/>
        </authorList>
    </citation>
    <scope>NUCLEOTIDE SEQUENCE [LARGE SCALE GENOMIC DNA]</scope>
    <source>
        <strain evidence="3">cv. Tatra</strain>
        <tissue evidence="2">Young leaves</tissue>
    </source>
</reference>
<name>A0A2K3K591_TRIPR</name>
<feature type="non-terminal residue" evidence="2">
    <location>
        <position position="36"/>
    </location>
</feature>
<evidence type="ECO:0000256" key="1">
    <source>
        <dbReference type="SAM" id="MobiDB-lite"/>
    </source>
</evidence>
<feature type="region of interest" description="Disordered" evidence="1">
    <location>
        <begin position="1"/>
        <end position="36"/>
    </location>
</feature>
<dbReference type="Proteomes" id="UP000236291">
    <property type="component" value="Unassembled WGS sequence"/>
</dbReference>
<gene>
    <name evidence="2" type="ORF">L195_g060658</name>
</gene>
<protein>
    <submittedName>
        <fullName evidence="2">Uncharacterized protein</fullName>
    </submittedName>
</protein>
<organism evidence="2 3">
    <name type="scientific">Trifolium pratense</name>
    <name type="common">Red clover</name>
    <dbReference type="NCBI Taxonomy" id="57577"/>
    <lineage>
        <taxon>Eukaryota</taxon>
        <taxon>Viridiplantae</taxon>
        <taxon>Streptophyta</taxon>
        <taxon>Embryophyta</taxon>
        <taxon>Tracheophyta</taxon>
        <taxon>Spermatophyta</taxon>
        <taxon>Magnoliopsida</taxon>
        <taxon>eudicotyledons</taxon>
        <taxon>Gunneridae</taxon>
        <taxon>Pentapetalae</taxon>
        <taxon>rosids</taxon>
        <taxon>fabids</taxon>
        <taxon>Fabales</taxon>
        <taxon>Fabaceae</taxon>
        <taxon>Papilionoideae</taxon>
        <taxon>50 kb inversion clade</taxon>
        <taxon>NPAAA clade</taxon>
        <taxon>Hologalegina</taxon>
        <taxon>IRL clade</taxon>
        <taxon>Trifolieae</taxon>
        <taxon>Trifolium</taxon>
    </lineage>
</organism>
<comment type="caution">
    <text evidence="2">The sequence shown here is derived from an EMBL/GenBank/DDBJ whole genome shotgun (WGS) entry which is preliminary data.</text>
</comment>
<feature type="non-terminal residue" evidence="2">
    <location>
        <position position="1"/>
    </location>
</feature>
<accession>A0A2K3K591</accession>
<feature type="compositionally biased region" description="Low complexity" evidence="1">
    <location>
        <begin position="25"/>
        <end position="36"/>
    </location>
</feature>
<evidence type="ECO:0000313" key="3">
    <source>
        <dbReference type="Proteomes" id="UP000236291"/>
    </source>
</evidence>
<evidence type="ECO:0000313" key="2">
    <source>
        <dbReference type="EMBL" id="PNX61426.1"/>
    </source>
</evidence>
<dbReference type="AlphaFoldDB" id="A0A2K3K591"/>
<reference evidence="2 3" key="1">
    <citation type="journal article" date="2014" name="Am. J. Bot.">
        <title>Genome assembly and annotation for red clover (Trifolium pratense; Fabaceae).</title>
        <authorList>
            <person name="Istvanek J."/>
            <person name="Jaros M."/>
            <person name="Krenek A."/>
            <person name="Repkova J."/>
        </authorList>
    </citation>
    <scope>NUCLEOTIDE SEQUENCE [LARGE SCALE GENOMIC DNA]</scope>
    <source>
        <strain evidence="3">cv. Tatra</strain>
        <tissue evidence="2">Young leaves</tissue>
    </source>
</reference>
<sequence length="36" mass="3695">ALAEVIPAAEANGDREQQIPPPEGQPEQQTAAAPEA</sequence>
<proteinExistence type="predicted"/>